<dbReference type="NCBIfam" id="TIGR01049">
    <property type="entry name" value="rpsJ_bact"/>
    <property type="match status" value="1"/>
</dbReference>
<dbReference type="SUPFAM" id="SSF54999">
    <property type="entry name" value="Ribosomal protein S10"/>
    <property type="match status" value="1"/>
</dbReference>
<evidence type="ECO:0000256" key="3">
    <source>
        <dbReference type="ARBA" id="ARBA00023274"/>
    </source>
</evidence>
<dbReference type="PRINTS" id="PR00971">
    <property type="entry name" value="RIBOSOMALS10"/>
</dbReference>
<reference evidence="6" key="1">
    <citation type="submission" date="2024-07" db="EMBL/GenBank/DDBJ databases">
        <title>Complete genome sequence of Prevotella sp. YM-2024 GTC17253.</title>
        <authorList>
            <person name="Hayashi M."/>
            <person name="Muto Y."/>
            <person name="Tanaka K."/>
            <person name="Niwa H."/>
        </authorList>
    </citation>
    <scope>NUCLEOTIDE SEQUENCE</scope>
    <source>
        <strain evidence="6">GTC17253</strain>
    </source>
</reference>
<evidence type="ECO:0000313" key="6">
    <source>
        <dbReference type="EMBL" id="BFO72186.1"/>
    </source>
</evidence>
<dbReference type="AlphaFoldDB" id="A0AB33IW68"/>
<dbReference type="InterPro" id="IPR001848">
    <property type="entry name" value="Ribosomal_uS10"/>
</dbReference>
<dbReference type="InterPro" id="IPR027486">
    <property type="entry name" value="Ribosomal_uS10_dom"/>
</dbReference>
<dbReference type="SMART" id="SM01403">
    <property type="entry name" value="Ribosomal_S10"/>
    <property type="match status" value="1"/>
</dbReference>
<dbReference type="InterPro" id="IPR018268">
    <property type="entry name" value="Ribosomal_uS10_CS"/>
</dbReference>
<evidence type="ECO:0000256" key="4">
    <source>
        <dbReference type="HAMAP-Rule" id="MF_00508"/>
    </source>
</evidence>
<dbReference type="PROSITE" id="PS00361">
    <property type="entry name" value="RIBOSOMAL_S10"/>
    <property type="match status" value="1"/>
</dbReference>
<dbReference type="PANTHER" id="PTHR11700">
    <property type="entry name" value="30S RIBOSOMAL PROTEIN S10 FAMILY MEMBER"/>
    <property type="match status" value="1"/>
</dbReference>
<proteinExistence type="inferred from homology"/>
<evidence type="ECO:0000259" key="5">
    <source>
        <dbReference type="SMART" id="SM01403"/>
    </source>
</evidence>
<keyword evidence="2 4" id="KW-0689">Ribosomal protein</keyword>
<dbReference type="GO" id="GO:0000049">
    <property type="term" value="F:tRNA binding"/>
    <property type="evidence" value="ECO:0007669"/>
    <property type="project" value="UniProtKB-UniRule"/>
</dbReference>
<name>A0AB33IW68_9BACT</name>
<accession>A0AB33IW68</accession>
<dbReference type="GO" id="GO:0005840">
    <property type="term" value="C:ribosome"/>
    <property type="evidence" value="ECO:0007669"/>
    <property type="project" value="UniProtKB-KW"/>
</dbReference>
<feature type="domain" description="Small ribosomal subunit protein uS10" evidence="5">
    <location>
        <begin position="26"/>
        <end position="120"/>
    </location>
</feature>
<dbReference type="HAMAP" id="MF_00508">
    <property type="entry name" value="Ribosomal_uS10"/>
    <property type="match status" value="1"/>
</dbReference>
<sequence length="121" mass="13748">MTLKPCISLPNNNNNHHLKEMSQKIRIKLKSYDHMLVDKSAEKIVKAVKATGAIVSGPIPLPTRKRIYTVNRSTFVNKKAREQFQLQDFKRLIDIYSSTAKTVDALMKLELPSGVEVEIKV</sequence>
<gene>
    <name evidence="4 6" type="primary">rpsJ</name>
    <name evidence="6" type="ORF">GTC17253_21520</name>
</gene>
<evidence type="ECO:0000256" key="1">
    <source>
        <dbReference type="ARBA" id="ARBA00007102"/>
    </source>
</evidence>
<dbReference type="FunFam" id="3.30.70.600:FF:000003">
    <property type="entry name" value="30S ribosomal protein S10"/>
    <property type="match status" value="1"/>
</dbReference>
<dbReference type="GO" id="GO:1990904">
    <property type="term" value="C:ribonucleoprotein complex"/>
    <property type="evidence" value="ECO:0007669"/>
    <property type="project" value="UniProtKB-KW"/>
</dbReference>
<evidence type="ECO:0000256" key="2">
    <source>
        <dbReference type="ARBA" id="ARBA00022980"/>
    </source>
</evidence>
<dbReference type="Pfam" id="PF00338">
    <property type="entry name" value="Ribosomal_S10"/>
    <property type="match status" value="1"/>
</dbReference>
<dbReference type="Gene3D" id="3.30.70.600">
    <property type="entry name" value="Ribosomal protein S10 domain"/>
    <property type="match status" value="1"/>
</dbReference>
<dbReference type="EMBL" id="AP035785">
    <property type="protein sequence ID" value="BFO72186.1"/>
    <property type="molecule type" value="Genomic_DNA"/>
</dbReference>
<protein>
    <recommendedName>
        <fullName evidence="4">Small ribosomal subunit protein uS10</fullName>
    </recommendedName>
</protein>
<comment type="subunit">
    <text evidence="4">Part of the 30S ribosomal subunit.</text>
</comment>
<dbReference type="GO" id="GO:0006412">
    <property type="term" value="P:translation"/>
    <property type="evidence" value="ECO:0007669"/>
    <property type="project" value="UniProtKB-UniRule"/>
</dbReference>
<comment type="similarity">
    <text evidence="1 4">Belongs to the universal ribosomal protein uS10 family.</text>
</comment>
<organism evidence="6">
    <name type="scientific">Prevotella sp. GTC17253</name>
    <dbReference type="NCBI Taxonomy" id="3236793"/>
    <lineage>
        <taxon>Bacteria</taxon>
        <taxon>Pseudomonadati</taxon>
        <taxon>Bacteroidota</taxon>
        <taxon>Bacteroidia</taxon>
        <taxon>Bacteroidales</taxon>
        <taxon>Prevotellaceae</taxon>
        <taxon>Prevotella</taxon>
    </lineage>
</organism>
<dbReference type="GO" id="GO:0003735">
    <property type="term" value="F:structural constituent of ribosome"/>
    <property type="evidence" value="ECO:0007669"/>
    <property type="project" value="InterPro"/>
</dbReference>
<comment type="function">
    <text evidence="4">Involved in the binding of tRNA to the ribosomes.</text>
</comment>
<dbReference type="InterPro" id="IPR036838">
    <property type="entry name" value="Ribosomal_uS10_dom_sf"/>
</dbReference>
<keyword evidence="3 4" id="KW-0687">Ribonucleoprotein</keyword>
<dbReference type="NCBIfam" id="NF001861">
    <property type="entry name" value="PRK00596.1"/>
    <property type="match status" value="1"/>
</dbReference>